<gene>
    <name evidence="2" type="ordered locus">Acear_2096</name>
</gene>
<dbReference type="InterPro" id="IPR013321">
    <property type="entry name" value="Arc_rbn_hlx_hlx"/>
</dbReference>
<evidence type="ECO:0000313" key="2">
    <source>
        <dbReference type="EMBL" id="ADL13586.1"/>
    </source>
</evidence>
<dbReference type="GO" id="GO:0006355">
    <property type="term" value="P:regulation of DNA-templated transcription"/>
    <property type="evidence" value="ECO:0007669"/>
    <property type="project" value="InterPro"/>
</dbReference>
<dbReference type="Proteomes" id="UP000001661">
    <property type="component" value="Chromosome"/>
</dbReference>
<dbReference type="EMBL" id="CP002105">
    <property type="protein sequence ID" value="ADL13586.1"/>
    <property type="molecule type" value="Genomic_DNA"/>
</dbReference>
<feature type="domain" description="Ribbon-helix-helix protein CopG" evidence="1">
    <location>
        <begin position="5"/>
        <end position="44"/>
    </location>
</feature>
<keyword evidence="3" id="KW-1185">Reference proteome</keyword>
<sequence length="91" mass="10697">MTNLKRVMISLPDSLLEKVDGVAEQENQNRSEFVRKAMKLYIAELRKEEIKQEMKQGYLEMGNINLEIAEDNIRIENRDFSKYEANIAECE</sequence>
<dbReference type="STRING" id="574087.Acear_2096"/>
<evidence type="ECO:0000313" key="3">
    <source>
        <dbReference type="Proteomes" id="UP000001661"/>
    </source>
</evidence>
<dbReference type="Gene3D" id="1.10.1220.10">
    <property type="entry name" value="Met repressor-like"/>
    <property type="match status" value="1"/>
</dbReference>
<accession>D9QT86</accession>
<organism evidence="2 3">
    <name type="scientific">Acetohalobium arabaticum (strain ATCC 49924 / DSM 5501 / Z-7288)</name>
    <dbReference type="NCBI Taxonomy" id="574087"/>
    <lineage>
        <taxon>Bacteria</taxon>
        <taxon>Bacillati</taxon>
        <taxon>Bacillota</taxon>
        <taxon>Clostridia</taxon>
        <taxon>Halanaerobiales</taxon>
        <taxon>Halobacteroidaceae</taxon>
        <taxon>Acetohalobium</taxon>
    </lineage>
</organism>
<dbReference type="CDD" id="cd22231">
    <property type="entry name" value="RHH_NikR_HicB-like"/>
    <property type="match status" value="1"/>
</dbReference>
<proteinExistence type="predicted"/>
<protein>
    <submittedName>
        <fullName evidence="2">Transcriptional regulator, CopG family</fullName>
    </submittedName>
</protein>
<dbReference type="SUPFAM" id="SSF47598">
    <property type="entry name" value="Ribbon-helix-helix"/>
    <property type="match status" value="1"/>
</dbReference>
<dbReference type="Pfam" id="PF01402">
    <property type="entry name" value="RHH_1"/>
    <property type="match status" value="1"/>
</dbReference>
<dbReference type="InterPro" id="IPR002145">
    <property type="entry name" value="CopG"/>
</dbReference>
<dbReference type="InterPro" id="IPR010985">
    <property type="entry name" value="Ribbon_hlx_hlx"/>
</dbReference>
<dbReference type="AlphaFoldDB" id="D9QT86"/>
<dbReference type="HOGENOM" id="CLU_172321_0_1_9"/>
<name>D9QT86_ACEAZ</name>
<evidence type="ECO:0000259" key="1">
    <source>
        <dbReference type="Pfam" id="PF01402"/>
    </source>
</evidence>
<dbReference type="eggNOG" id="COG0864">
    <property type="taxonomic scope" value="Bacteria"/>
</dbReference>
<reference evidence="2 3" key="1">
    <citation type="journal article" date="2010" name="Stand. Genomic Sci.">
        <title>Complete genome sequence of Acetohalobium arabaticum type strain (Z-7288).</title>
        <authorList>
            <person name="Sikorski J."/>
            <person name="Lapidus A."/>
            <person name="Chertkov O."/>
            <person name="Lucas S."/>
            <person name="Copeland A."/>
            <person name="Glavina Del Rio T."/>
            <person name="Nolan M."/>
            <person name="Tice H."/>
            <person name="Cheng J.F."/>
            <person name="Han C."/>
            <person name="Brambilla E."/>
            <person name="Pitluck S."/>
            <person name="Liolios K."/>
            <person name="Ivanova N."/>
            <person name="Mavromatis K."/>
            <person name="Mikhailova N."/>
            <person name="Pati A."/>
            <person name="Bruce D."/>
            <person name="Detter C."/>
            <person name="Tapia R."/>
            <person name="Goodwin L."/>
            <person name="Chen A."/>
            <person name="Palaniappan K."/>
            <person name="Land M."/>
            <person name="Hauser L."/>
            <person name="Chang Y.J."/>
            <person name="Jeffries C.D."/>
            <person name="Rohde M."/>
            <person name="Goker M."/>
            <person name="Spring S."/>
            <person name="Woyke T."/>
            <person name="Bristow J."/>
            <person name="Eisen J.A."/>
            <person name="Markowitz V."/>
            <person name="Hugenholtz P."/>
            <person name="Kyrpides N.C."/>
            <person name="Klenk H.P."/>
        </authorList>
    </citation>
    <scope>NUCLEOTIDE SEQUENCE [LARGE SCALE GENOMIC DNA]</scope>
    <source>
        <strain evidence="3">ATCC 49924 / DSM 5501 / Z-7288</strain>
    </source>
</reference>
<dbReference type="KEGG" id="aar:Acear_2096"/>